<reference evidence="2" key="1">
    <citation type="submission" date="2013-01" db="EMBL/GenBank/DDBJ databases">
        <title>Genome draft of Hydrogenophaga taeniospiralis 2K1.</title>
        <authorList>
            <person name="Gomila M."/>
            <person name="Lalucat J."/>
        </authorList>
    </citation>
    <scope>NUCLEOTIDE SEQUENCE</scope>
    <source>
        <strain evidence="2">CCUG 15921</strain>
    </source>
</reference>
<dbReference type="Pfam" id="PF01883">
    <property type="entry name" value="FeS_assembly_P"/>
    <property type="match status" value="1"/>
</dbReference>
<name>A0A9X4NU83_9BURK</name>
<protein>
    <recommendedName>
        <fullName evidence="1">MIP18 family-like domain-containing protein</fullName>
    </recommendedName>
</protein>
<dbReference type="InterPro" id="IPR034904">
    <property type="entry name" value="FSCA_dom_sf"/>
</dbReference>
<evidence type="ECO:0000259" key="1">
    <source>
        <dbReference type="Pfam" id="PF01883"/>
    </source>
</evidence>
<comment type="caution">
    <text evidence="2">The sequence shown here is derived from an EMBL/GenBank/DDBJ whole genome shotgun (WGS) entry which is preliminary data.</text>
</comment>
<organism evidence="2 3">
    <name type="scientific">Hydrogenophaga taeniospiralis CCUG 15921</name>
    <dbReference type="NCBI Taxonomy" id="1281780"/>
    <lineage>
        <taxon>Bacteria</taxon>
        <taxon>Pseudomonadati</taxon>
        <taxon>Pseudomonadota</taxon>
        <taxon>Betaproteobacteria</taxon>
        <taxon>Burkholderiales</taxon>
        <taxon>Comamonadaceae</taxon>
        <taxon>Hydrogenophaga</taxon>
    </lineage>
</organism>
<dbReference type="OrthoDB" id="9805360at2"/>
<feature type="domain" description="MIP18 family-like" evidence="1">
    <location>
        <begin position="18"/>
        <end position="81"/>
    </location>
</feature>
<proteinExistence type="predicted"/>
<gene>
    <name evidence="2" type="ORF">H010_22406</name>
</gene>
<sequence>MTSTPFPYDGPDALLEPIAKALRRVVDPEVSINVVDLGLIYQVSVADNKVHARVTMTSAACPVTDLIIEEIENELDRDLPPDMLIQVELVWEPPWSEERLSERARRFMDR</sequence>
<dbReference type="EMBL" id="AOGK01000029">
    <property type="protein sequence ID" value="MDG5978023.1"/>
    <property type="molecule type" value="Genomic_DNA"/>
</dbReference>
<evidence type="ECO:0000313" key="3">
    <source>
        <dbReference type="Proteomes" id="UP001152876"/>
    </source>
</evidence>
<dbReference type="SUPFAM" id="SSF117916">
    <property type="entry name" value="Fe-S cluster assembly (FSCA) domain-like"/>
    <property type="match status" value="1"/>
</dbReference>
<dbReference type="RefSeq" id="WP_068171849.1">
    <property type="nucleotide sequence ID" value="NZ_AOGK01000029.1"/>
</dbReference>
<dbReference type="InterPro" id="IPR052339">
    <property type="entry name" value="Fe-S_Maturation_MIP18"/>
</dbReference>
<dbReference type="Gene3D" id="3.30.300.130">
    <property type="entry name" value="Fe-S cluster assembly (FSCA)"/>
    <property type="match status" value="1"/>
</dbReference>
<dbReference type="Proteomes" id="UP001152876">
    <property type="component" value="Unassembled WGS sequence"/>
</dbReference>
<keyword evidence="3" id="KW-1185">Reference proteome</keyword>
<dbReference type="PANTHER" id="PTHR42831">
    <property type="entry name" value="FE-S PROTEIN MATURATION AUXILIARY FACTOR YITW"/>
    <property type="match status" value="1"/>
</dbReference>
<dbReference type="PANTHER" id="PTHR42831:SF1">
    <property type="entry name" value="FE-S PROTEIN MATURATION AUXILIARY FACTOR YITW"/>
    <property type="match status" value="1"/>
</dbReference>
<evidence type="ECO:0000313" key="2">
    <source>
        <dbReference type="EMBL" id="MDG5978023.1"/>
    </source>
</evidence>
<dbReference type="InterPro" id="IPR002744">
    <property type="entry name" value="MIP18-like"/>
</dbReference>
<dbReference type="AlphaFoldDB" id="A0A9X4NU83"/>
<accession>A0A9X4NU83</accession>